<gene>
    <name evidence="1" type="ORF">G3574_01060</name>
</gene>
<dbReference type="RefSeq" id="WP_163960012.1">
    <property type="nucleotide sequence ID" value="NZ_JAAIVB010000007.1"/>
</dbReference>
<sequence>MENVFIIVSDHDVPAALSAAATLERYKTFVFDPSLLDRLVEKGLSDVQYIEWPEARDYAELVRGARARASQIEGELTRAAQDFLPGGSLAGWQFLNLYYLGMAAGWYQTLWSSVARHFEGTLPHVFVCDNPSHYYWPSFVPTLSLLEVLKSRGIAFKAFQYGERPAENDLVPALFGSNAGPERCQVVAHLPTCFYDYRYFGSEIRGSGLRAMNLVAKQWGPPVELDQQVDLFRWSDAPSRLPDGLEPRAQAFAERMQAVLEQELRTCIRTDSYRHRQARHLASLMKSQFIMHGMLQAYFAGALPERLVLSDHDAGFHGPLVSFAEQHKLPVLLVPHSKITVDLEFRYRNITSLVHPMQGEPIVDAGGRSVPQHLLTYPENFTATSAFPAPLKSVGLLLNALSLNGVCAGRYRPYIDGIREIVQWARKQGISLSVRCRPGHSIIRMLEAECGLSAADLKRCLAQSMAEFANSHDLCLMYDTPTTGAIDYLRNAIPILNPVPEDLARIESCISNPRLIPRGSVGTTLELLETFASDPQCLFEFRRRQFGDYMALFAQAQPMRKFL</sequence>
<name>A0A6B3SJX7_9BURK</name>
<dbReference type="EMBL" id="JAAIVB010000007">
    <property type="protein sequence ID" value="NEX59655.1"/>
    <property type="molecule type" value="Genomic_DNA"/>
</dbReference>
<protein>
    <submittedName>
        <fullName evidence="1">Uncharacterized protein</fullName>
    </submittedName>
</protein>
<proteinExistence type="predicted"/>
<comment type="caution">
    <text evidence="1">The sequence shown here is derived from an EMBL/GenBank/DDBJ whole genome shotgun (WGS) entry which is preliminary data.</text>
</comment>
<reference evidence="1 2" key="1">
    <citation type="submission" date="2020-02" db="EMBL/GenBank/DDBJ databases">
        <authorList>
            <person name="Kim M.K."/>
        </authorList>
    </citation>
    <scope>NUCLEOTIDE SEQUENCE [LARGE SCALE GENOMIC DNA]</scope>
    <source>
        <strain evidence="1 2">17J57-3</strain>
    </source>
</reference>
<accession>A0A6B3SJX7</accession>
<dbReference type="Proteomes" id="UP000482155">
    <property type="component" value="Unassembled WGS sequence"/>
</dbReference>
<evidence type="ECO:0000313" key="2">
    <source>
        <dbReference type="Proteomes" id="UP000482155"/>
    </source>
</evidence>
<keyword evidence="2" id="KW-1185">Reference proteome</keyword>
<evidence type="ECO:0000313" key="1">
    <source>
        <dbReference type="EMBL" id="NEX59655.1"/>
    </source>
</evidence>
<dbReference type="AlphaFoldDB" id="A0A6B3SJX7"/>
<organism evidence="1 2">
    <name type="scientific">Noviherbaspirillum galbum</name>
    <dbReference type="NCBI Taxonomy" id="2709383"/>
    <lineage>
        <taxon>Bacteria</taxon>
        <taxon>Pseudomonadati</taxon>
        <taxon>Pseudomonadota</taxon>
        <taxon>Betaproteobacteria</taxon>
        <taxon>Burkholderiales</taxon>
        <taxon>Oxalobacteraceae</taxon>
        <taxon>Noviherbaspirillum</taxon>
    </lineage>
</organism>